<dbReference type="InterPro" id="IPR016156">
    <property type="entry name" value="FAD/NAD-linked_Rdtase_dimer_sf"/>
</dbReference>
<comment type="cofactor">
    <cofactor evidence="1">
        <name>FAD</name>
        <dbReference type="ChEBI" id="CHEBI:57692"/>
    </cofactor>
</comment>
<dbReference type="PANTHER" id="PTHR43429:SF2">
    <property type="entry name" value="PYRIDINE NUCLEOTIDE-DISULFIDE OXIDOREDUCTASE DOMAIN-CONTAINING PROTEIN 1"/>
    <property type="match status" value="1"/>
</dbReference>
<dbReference type="Gene3D" id="3.30.390.30">
    <property type="match status" value="1"/>
</dbReference>
<evidence type="ECO:0000256" key="5">
    <source>
        <dbReference type="ARBA" id="ARBA00022827"/>
    </source>
</evidence>
<dbReference type="InterPro" id="IPR050260">
    <property type="entry name" value="FAD-bd_OxRdtase"/>
</dbReference>
<protein>
    <recommendedName>
        <fullName evidence="3">Pyridine nucleotide-disulfide oxidoreductase domain-containing protein 1</fullName>
    </recommendedName>
</protein>
<accession>A0A0A1XSS7</accession>
<sequence length="492" mass="54785">MTSYGSDDNLQFEEHSSTFLVVGGGIAGVTCAETLATYHPEESITLITESSIIKTIANLEPLARYVYKFDVKERPLNDNNSGQAALAPTILTFVDRLKNIEALDHYVITENGRRIYYKSICLCTGATPNLVLCNNPRVIGIRDTDSVLTLQKYLKNAKCVTLLGNGGIASELAYELHGIEVHWVVKDNHIASTFVDPGAAHFFQESIRLKRSEISNVGEKKTETNAIVKRLRYKEAQSEELSKEKELHGAALGPDWHRNFTLTGNALPTTDSPIMHFKSHIKEMKEENNKLIVTLSNEEYIECDFLISATGVEPLHNYSCSIPLTLAADGGIAVNDMMETNVEGIYAAGDVCTAMWDHGKHWFQMRLWTQARQMGCMAGRSMGAKLEKKVIYQDFCFEIFGHVTQLFSYPVVLLGLYNGQGLGTDYELLIRSTAGKEYIKFVLQNGRLLGAILIGNTELAETCENLILNGIDLTPYGDDILNPDIDIEDYFD</sequence>
<dbReference type="EMBL" id="GBXI01000211">
    <property type="protein sequence ID" value="JAD14081.1"/>
    <property type="molecule type" value="Transcribed_RNA"/>
</dbReference>
<evidence type="ECO:0000256" key="2">
    <source>
        <dbReference type="ARBA" id="ARBA00008147"/>
    </source>
</evidence>
<dbReference type="OrthoDB" id="202203at2759"/>
<organism evidence="10">
    <name type="scientific">Zeugodacus cucurbitae</name>
    <name type="common">Melon fruit fly</name>
    <name type="synonym">Bactrocera cucurbitae</name>
    <dbReference type="NCBI Taxonomy" id="28588"/>
    <lineage>
        <taxon>Eukaryota</taxon>
        <taxon>Metazoa</taxon>
        <taxon>Ecdysozoa</taxon>
        <taxon>Arthropoda</taxon>
        <taxon>Hexapoda</taxon>
        <taxon>Insecta</taxon>
        <taxon>Pterygota</taxon>
        <taxon>Neoptera</taxon>
        <taxon>Endopterygota</taxon>
        <taxon>Diptera</taxon>
        <taxon>Brachycera</taxon>
        <taxon>Muscomorpha</taxon>
        <taxon>Tephritoidea</taxon>
        <taxon>Tephritidae</taxon>
        <taxon>Zeugodacus</taxon>
        <taxon>Zeugodacus</taxon>
    </lineage>
</organism>
<gene>
    <name evidence="10" type="primary">Pyroxd1_1</name>
    <name evidence="9" type="synonym">Pyroxd1_0</name>
    <name evidence="10" type="ORF">g.4552</name>
    <name evidence="9" type="ORF">g.4555</name>
</gene>
<evidence type="ECO:0000313" key="10">
    <source>
        <dbReference type="EMBL" id="JAD14081.1"/>
    </source>
</evidence>
<evidence type="ECO:0000256" key="1">
    <source>
        <dbReference type="ARBA" id="ARBA00001974"/>
    </source>
</evidence>
<dbReference type="InterPro" id="IPR023753">
    <property type="entry name" value="FAD/NAD-binding_dom"/>
</dbReference>
<evidence type="ECO:0000259" key="8">
    <source>
        <dbReference type="Pfam" id="PF18267"/>
    </source>
</evidence>
<reference evidence="10" key="1">
    <citation type="submission" date="2014-11" db="EMBL/GenBank/DDBJ databases">
        <authorList>
            <person name="Geib S."/>
        </authorList>
    </citation>
    <scope>NUCLEOTIDE SEQUENCE</scope>
</reference>
<dbReference type="PRINTS" id="PR00368">
    <property type="entry name" value="FADPNR"/>
</dbReference>
<feature type="domain" description="FAD/NAD(P)-binding" evidence="7">
    <location>
        <begin position="20"/>
        <end position="208"/>
    </location>
</feature>
<evidence type="ECO:0000256" key="4">
    <source>
        <dbReference type="ARBA" id="ARBA00022630"/>
    </source>
</evidence>
<dbReference type="Pfam" id="PF07992">
    <property type="entry name" value="Pyr_redox_2"/>
    <property type="match status" value="2"/>
</dbReference>
<reference evidence="10" key="2">
    <citation type="journal article" date="2015" name="Gigascience">
        <title>Reconstructing a comprehensive transcriptome assembly of a white-pupal translocated strain of the pest fruit fly Bactrocera cucurbitae.</title>
        <authorList>
            <person name="Sim S.B."/>
            <person name="Calla B."/>
            <person name="Hall B."/>
            <person name="DeRego T."/>
            <person name="Geib S.M."/>
        </authorList>
    </citation>
    <scope>NUCLEOTIDE SEQUENCE</scope>
</reference>
<dbReference type="AlphaFoldDB" id="A0A0A1XSS7"/>
<dbReference type="SUPFAM" id="SSF51905">
    <property type="entry name" value="FAD/NAD(P)-binding domain"/>
    <property type="match status" value="1"/>
</dbReference>
<feature type="domain" description="NADH-rubredoxin oxidoreductase C-terminal" evidence="8">
    <location>
        <begin position="428"/>
        <end position="470"/>
    </location>
</feature>
<dbReference type="Gene3D" id="3.50.50.60">
    <property type="entry name" value="FAD/NAD(P)-binding domain"/>
    <property type="match status" value="3"/>
</dbReference>
<keyword evidence="5" id="KW-0274">FAD</keyword>
<comment type="similarity">
    <text evidence="2">Belongs to the class-I pyridine nucleotide-disulfide oxidoreductase family. PYROXD1 subfamily.</text>
</comment>
<keyword evidence="6" id="KW-0560">Oxidoreductase</keyword>
<name>A0A0A1XSS7_ZEUCU</name>
<dbReference type="InterPro" id="IPR036188">
    <property type="entry name" value="FAD/NAD-bd_sf"/>
</dbReference>
<dbReference type="Pfam" id="PF18267">
    <property type="entry name" value="Rubredoxin_C"/>
    <property type="match status" value="1"/>
</dbReference>
<evidence type="ECO:0000256" key="3">
    <source>
        <dbReference type="ARBA" id="ARBA00018240"/>
    </source>
</evidence>
<evidence type="ECO:0000256" key="6">
    <source>
        <dbReference type="ARBA" id="ARBA00023002"/>
    </source>
</evidence>
<evidence type="ECO:0000313" key="9">
    <source>
        <dbReference type="EMBL" id="JAC99773.1"/>
    </source>
</evidence>
<dbReference type="PANTHER" id="PTHR43429">
    <property type="entry name" value="PYRIDINE NUCLEOTIDE-DISULFIDE OXIDOREDUCTASE DOMAIN-CONTAINING"/>
    <property type="match status" value="1"/>
</dbReference>
<proteinExistence type="inferred from homology"/>
<keyword evidence="4" id="KW-0285">Flavoprotein</keyword>
<dbReference type="InterPro" id="IPR041575">
    <property type="entry name" value="Rubredoxin_C"/>
</dbReference>
<feature type="domain" description="FAD/NAD(P)-binding" evidence="7">
    <location>
        <begin position="275"/>
        <end position="375"/>
    </location>
</feature>
<dbReference type="GO" id="GO:0016491">
    <property type="term" value="F:oxidoreductase activity"/>
    <property type="evidence" value="ECO:0007669"/>
    <property type="project" value="UniProtKB-KW"/>
</dbReference>
<dbReference type="EMBL" id="GBXI01014518">
    <property type="protein sequence ID" value="JAC99773.1"/>
    <property type="molecule type" value="Transcribed_RNA"/>
</dbReference>
<evidence type="ECO:0000259" key="7">
    <source>
        <dbReference type="Pfam" id="PF07992"/>
    </source>
</evidence>